<keyword evidence="5" id="KW-0150">Chloroplast</keyword>
<dbReference type="AlphaFoldDB" id="Q7M229"/>
<evidence type="ECO:0000256" key="4">
    <source>
        <dbReference type="ARBA" id="ARBA00023300"/>
    </source>
</evidence>
<dbReference type="Pfam" id="PF00101">
    <property type="entry name" value="RuBisCO_small"/>
    <property type="match status" value="1"/>
</dbReference>
<evidence type="ECO:0000259" key="7">
    <source>
        <dbReference type="SMART" id="SM00961"/>
    </source>
</evidence>
<dbReference type="InterPro" id="IPR036385">
    <property type="entry name" value="RuBisCO_ssu_sf"/>
</dbReference>
<comment type="subcellular location">
    <subcellularLocation>
        <location evidence="5">Plastid</location>
        <location evidence="5">Chloroplast</location>
    </subcellularLocation>
</comment>
<dbReference type="GO" id="GO:0016984">
    <property type="term" value="F:ribulose-bisphosphate carboxylase activity"/>
    <property type="evidence" value="ECO:0007669"/>
    <property type="project" value="UniProtKB-UniRule"/>
</dbReference>
<dbReference type="PANTHER" id="PTHR31262:SF0">
    <property type="entry name" value="RIBULOSE BISPHOSPHATE CARBOXYLASE SMALL SUBUNIT, CHLOROPLASTIC 1"/>
    <property type="match status" value="1"/>
</dbReference>
<gene>
    <name evidence="5" type="primary">RBCS</name>
</gene>
<dbReference type="CDD" id="cd03527">
    <property type="entry name" value="RuBisCO_small"/>
    <property type="match status" value="1"/>
</dbReference>
<feature type="domain" description="Ribulose bisphosphate carboxylase small subunit" evidence="7">
    <location>
        <begin position="11"/>
        <end position="133"/>
    </location>
</feature>
<keyword evidence="5 6" id="KW-0934">Plastid</keyword>
<dbReference type="GO" id="GO:0009507">
    <property type="term" value="C:chloroplast"/>
    <property type="evidence" value="ECO:0007669"/>
    <property type="project" value="UniProtKB-SubCell"/>
</dbReference>
<dbReference type="PIR" id="A30834">
    <property type="entry name" value="A30834"/>
</dbReference>
<comment type="similarity">
    <text evidence="5 6">Belongs to the RuBisCO small chain family.</text>
</comment>
<dbReference type="GO" id="GO:0019253">
    <property type="term" value="P:reductive pentose-phosphate cycle"/>
    <property type="evidence" value="ECO:0007669"/>
    <property type="project" value="UniProtKB-UniRule"/>
</dbReference>
<accession>Q7M229</accession>
<keyword evidence="3 5" id="KW-0601">Photorespiration</keyword>
<dbReference type="SUPFAM" id="SSF55239">
    <property type="entry name" value="RuBisCO, small subunit"/>
    <property type="match status" value="1"/>
</dbReference>
<dbReference type="Gene3D" id="3.30.190.10">
    <property type="entry name" value="Ribulose bisphosphate carboxylase, small subunit"/>
    <property type="match status" value="1"/>
</dbReference>
<protein>
    <recommendedName>
        <fullName evidence="5">Ribulose bisphosphate carboxylase small subunit, chloroplastic</fullName>
        <shortName evidence="5">RuBisCO small subunit</shortName>
    </recommendedName>
</protein>
<reference evidence="8" key="1">
    <citation type="journal article" date="1986" name="Plant Mol. Biol.">
        <title>Amino acid sequence of the ribulose-1,5-bisphosphate carboxylase/oxygenase small subunit from Euglena.</title>
        <authorList>
            <person name="Sailland A."/>
            <person name="Amiri I."/>
            <person name="Freyssinet G."/>
        </authorList>
    </citation>
    <scope>PROTEIN SEQUENCE</scope>
</reference>
<dbReference type="InterPro" id="IPR024681">
    <property type="entry name" value="RuBisCO_ssu"/>
</dbReference>
<organism evidence="8">
    <name type="scientific">Euglena gracilis</name>
    <dbReference type="NCBI Taxonomy" id="3039"/>
    <lineage>
        <taxon>Eukaryota</taxon>
        <taxon>Discoba</taxon>
        <taxon>Euglenozoa</taxon>
        <taxon>Euglenida</taxon>
        <taxon>Spirocuta</taxon>
        <taxon>Euglenophyceae</taxon>
        <taxon>Euglenales</taxon>
        <taxon>Euglenaceae</taxon>
        <taxon>Euglena</taxon>
    </lineage>
</organism>
<evidence type="ECO:0000256" key="6">
    <source>
        <dbReference type="RuleBase" id="RU003627"/>
    </source>
</evidence>
<dbReference type="GO" id="GO:0009853">
    <property type="term" value="P:photorespiration"/>
    <property type="evidence" value="ECO:0007669"/>
    <property type="project" value="UniProtKB-UniRule"/>
</dbReference>
<evidence type="ECO:0000256" key="5">
    <source>
        <dbReference type="HAMAP-Rule" id="MF_00860"/>
    </source>
</evidence>
<dbReference type="PRINTS" id="PR00152">
    <property type="entry name" value="RUBISCOSMALL"/>
</dbReference>
<evidence type="ECO:0000256" key="1">
    <source>
        <dbReference type="ARBA" id="ARBA00022531"/>
    </source>
</evidence>
<keyword evidence="4 5" id="KW-0120">Carbon dioxide fixation</keyword>
<keyword evidence="1 5" id="KW-0602">Photosynthesis</keyword>
<name>Q7M229_EUGGR</name>
<dbReference type="PANTHER" id="PTHR31262">
    <property type="entry name" value="RIBULOSE BISPHOSPHATE CARBOXYLASE SMALL CHAIN 1, CHLOROPLASTIC"/>
    <property type="match status" value="1"/>
</dbReference>
<proteinExistence type="inferred from homology"/>
<dbReference type="SMR" id="Q7M229"/>
<keyword evidence="2 5" id="KW-0113">Calvin cycle</keyword>
<comment type="subunit">
    <text evidence="5 6">Heterohexadecamer of 8 large and 8 small subunits.</text>
</comment>
<sequence length="138" mass="15968">MKVWNPVNNKFWETFSYLPPLSDREIAKQVDMIIAKGWIPCLEFSLREISERAYPCCYIANDNTVRFSCTAAGYYDNRYWTMWKLPMFGCTDASQVLKELSPLEFAAPENFVRLAAFDSVKQVQVISFVVQRPSGSSW</sequence>
<comment type="function">
    <text evidence="5 6">RuBisCO catalyzes two reactions: the carboxylation of D-ribulose 1,5-bisphosphate, the primary event in carbon dioxide fixation, as well as the oxidative fragmentation of the pentose substrate. Both reactions occur simultaneously and in competition at the same active site. Although the small subunit is not catalytic it is essential for maximal activity.</text>
</comment>
<evidence type="ECO:0000256" key="2">
    <source>
        <dbReference type="ARBA" id="ARBA00022567"/>
    </source>
</evidence>
<evidence type="ECO:0000256" key="3">
    <source>
        <dbReference type="ARBA" id="ARBA00023238"/>
    </source>
</evidence>
<dbReference type="SMART" id="SM00961">
    <property type="entry name" value="RuBisCO_small"/>
    <property type="match status" value="1"/>
</dbReference>
<dbReference type="InterPro" id="IPR000894">
    <property type="entry name" value="RuBisCO_ssu_dom"/>
</dbReference>
<comment type="miscellaneous">
    <text evidence="5">The basic functional RuBisCO is composed of a large chain homodimer in a 'head-to-tail' conformation. In form I RuBisCO this homodimer is arranged in a barrel-like tetramer with the small subunits forming a tetrameric 'cap' on each end of the 'barrel'.</text>
</comment>
<evidence type="ECO:0000313" key="8">
    <source>
        <dbReference type="PIR" id="A30834"/>
    </source>
</evidence>
<dbReference type="HAMAP" id="MF_00859">
    <property type="entry name" value="RuBisCO_S_bact"/>
    <property type="match status" value="1"/>
</dbReference>